<reference evidence="2" key="1">
    <citation type="submission" date="2020-07" db="EMBL/GenBank/DDBJ databases">
        <title>Huge and variable diversity of episymbiotic CPR bacteria and DPANN archaea in groundwater ecosystems.</title>
        <authorList>
            <person name="He C.Y."/>
            <person name="Keren R."/>
            <person name="Whittaker M."/>
            <person name="Farag I.F."/>
            <person name="Doudna J."/>
            <person name="Cate J.H.D."/>
            <person name="Banfield J.F."/>
        </authorList>
    </citation>
    <scope>NUCLEOTIDE SEQUENCE</scope>
    <source>
        <strain evidence="2">NC_groundwater_763_Ag_S-0.2um_68_21</strain>
    </source>
</reference>
<dbReference type="PROSITE" id="PS51257">
    <property type="entry name" value="PROKAR_LIPOPROTEIN"/>
    <property type="match status" value="1"/>
</dbReference>
<dbReference type="AlphaFoldDB" id="A0A932MQC2"/>
<feature type="signal peptide" evidence="1">
    <location>
        <begin position="1"/>
        <end position="20"/>
    </location>
</feature>
<evidence type="ECO:0008006" key="4">
    <source>
        <dbReference type="Google" id="ProtNLM"/>
    </source>
</evidence>
<accession>A0A932MQC2</accession>
<evidence type="ECO:0000256" key="1">
    <source>
        <dbReference type="SAM" id="SignalP"/>
    </source>
</evidence>
<evidence type="ECO:0000313" key="3">
    <source>
        <dbReference type="Proteomes" id="UP000782312"/>
    </source>
</evidence>
<sequence length="166" mass="18228">MPRRALLLLPALLLAACAGLEVGPQVPGRQGLARALDRIESAAAWGNWPLVLQSFYLPEHAEEVKRAFGGDASKWFRAGGELGTLAAGEAGRGPRICPLAFREKHFSPRFEPHYVVYYRIQMEPCAELLSGEAPPALAAGQMEWGFEIEARRWVHLRALGKDSAKP</sequence>
<organism evidence="2 3">
    <name type="scientific">Tectimicrobiota bacterium</name>
    <dbReference type="NCBI Taxonomy" id="2528274"/>
    <lineage>
        <taxon>Bacteria</taxon>
        <taxon>Pseudomonadati</taxon>
        <taxon>Nitrospinota/Tectimicrobiota group</taxon>
        <taxon>Candidatus Tectimicrobiota</taxon>
    </lineage>
</organism>
<name>A0A932MQC2_UNCTE</name>
<gene>
    <name evidence="2" type="ORF">HYZ11_10180</name>
</gene>
<keyword evidence="1" id="KW-0732">Signal</keyword>
<proteinExistence type="predicted"/>
<dbReference type="Proteomes" id="UP000782312">
    <property type="component" value="Unassembled WGS sequence"/>
</dbReference>
<dbReference type="EMBL" id="JACPUR010000021">
    <property type="protein sequence ID" value="MBI3127961.1"/>
    <property type="molecule type" value="Genomic_DNA"/>
</dbReference>
<protein>
    <recommendedName>
        <fullName evidence="4">Lipoprotein</fullName>
    </recommendedName>
</protein>
<comment type="caution">
    <text evidence="2">The sequence shown here is derived from an EMBL/GenBank/DDBJ whole genome shotgun (WGS) entry which is preliminary data.</text>
</comment>
<evidence type="ECO:0000313" key="2">
    <source>
        <dbReference type="EMBL" id="MBI3127961.1"/>
    </source>
</evidence>
<feature type="chain" id="PRO_5037848634" description="Lipoprotein" evidence="1">
    <location>
        <begin position="21"/>
        <end position="166"/>
    </location>
</feature>